<feature type="compositionally biased region" description="Polar residues" evidence="10">
    <location>
        <begin position="126"/>
        <end position="135"/>
    </location>
</feature>
<organism evidence="14 15">
    <name type="scientific">Catalinimonas alkaloidigena</name>
    <dbReference type="NCBI Taxonomy" id="1075417"/>
    <lineage>
        <taxon>Bacteria</taxon>
        <taxon>Pseudomonadati</taxon>
        <taxon>Bacteroidota</taxon>
        <taxon>Cytophagia</taxon>
        <taxon>Cytophagales</taxon>
        <taxon>Catalimonadaceae</taxon>
        <taxon>Catalinimonas</taxon>
    </lineage>
</organism>
<dbReference type="InterPro" id="IPR023996">
    <property type="entry name" value="TonB-dep_OMP_SusC/RagA"/>
</dbReference>
<gene>
    <name evidence="14" type="ORF">SAMN05421823_103395</name>
</gene>
<evidence type="ECO:0000256" key="3">
    <source>
        <dbReference type="ARBA" id="ARBA00022452"/>
    </source>
</evidence>
<keyword evidence="5 9" id="KW-0798">TonB box</keyword>
<dbReference type="Pfam" id="PF00593">
    <property type="entry name" value="TonB_dep_Rec_b-barrel"/>
    <property type="match status" value="1"/>
</dbReference>
<dbReference type="InterPro" id="IPR037066">
    <property type="entry name" value="Plug_dom_sf"/>
</dbReference>
<evidence type="ECO:0000256" key="7">
    <source>
        <dbReference type="ARBA" id="ARBA00023237"/>
    </source>
</evidence>
<keyword evidence="15" id="KW-1185">Reference proteome</keyword>
<dbReference type="InterPro" id="IPR008969">
    <property type="entry name" value="CarboxyPept-like_regulatory"/>
</dbReference>
<proteinExistence type="inferred from homology"/>
<reference evidence="14 15" key="1">
    <citation type="submission" date="2016-10" db="EMBL/GenBank/DDBJ databases">
        <authorList>
            <person name="de Groot N.N."/>
        </authorList>
    </citation>
    <scope>NUCLEOTIDE SEQUENCE [LARGE SCALE GENOMIC DNA]</scope>
    <source>
        <strain evidence="14 15">DSM 25186</strain>
    </source>
</reference>
<dbReference type="Gene3D" id="2.60.40.1120">
    <property type="entry name" value="Carboxypeptidase-like, regulatory domain"/>
    <property type="match status" value="1"/>
</dbReference>
<dbReference type="RefSeq" id="WP_089681399.1">
    <property type="nucleotide sequence ID" value="NZ_FNFO01000003.1"/>
</dbReference>
<accession>A0A1G9E9L2</accession>
<dbReference type="EMBL" id="FNFO01000003">
    <property type="protein sequence ID" value="SDK72840.1"/>
    <property type="molecule type" value="Genomic_DNA"/>
</dbReference>
<dbReference type="InterPro" id="IPR036942">
    <property type="entry name" value="Beta-barrel_TonB_sf"/>
</dbReference>
<evidence type="ECO:0000256" key="10">
    <source>
        <dbReference type="SAM" id="MobiDB-lite"/>
    </source>
</evidence>
<evidence type="ECO:0000256" key="5">
    <source>
        <dbReference type="ARBA" id="ARBA00023077"/>
    </source>
</evidence>
<feature type="signal peptide" evidence="11">
    <location>
        <begin position="1"/>
        <end position="21"/>
    </location>
</feature>
<keyword evidence="2 8" id="KW-0813">Transport</keyword>
<dbReference type="Pfam" id="PF07715">
    <property type="entry name" value="Plug"/>
    <property type="match status" value="1"/>
</dbReference>
<evidence type="ECO:0000256" key="2">
    <source>
        <dbReference type="ARBA" id="ARBA00022448"/>
    </source>
</evidence>
<dbReference type="NCBIfam" id="TIGR04056">
    <property type="entry name" value="OMP_RagA_SusC"/>
    <property type="match status" value="1"/>
</dbReference>
<dbReference type="InterPro" id="IPR000531">
    <property type="entry name" value="Beta-barrel_TonB"/>
</dbReference>
<dbReference type="InterPro" id="IPR039426">
    <property type="entry name" value="TonB-dep_rcpt-like"/>
</dbReference>
<dbReference type="SUPFAM" id="SSF56935">
    <property type="entry name" value="Porins"/>
    <property type="match status" value="1"/>
</dbReference>
<sequence>MRSLFYVVGFLLSCLSSAGWAQPLASSRQAPSATPSQTSERALTAVLDELKARYQVRFIFETRYLEGKFADREFSDQGNLEKSLKALLKPHNLRHKRLRSGDYAILPTRSRTVEPVPSRTAGMGPPTTQLTRASPLTESSRFATLALPLSVEIRVTGQVTDAQGQGIPGVNVLLKGTASGTVTDVDGNYTLAVPDESAVLVFSSIGYITQEILVGNQTTLNIQLADNVQALSEVVVVGYGTQEKQNVTGAVASIDPQKLNQLPNISIDQALQGQAAGVQVTQGTGAPGDDIRVRIRGVGSINDNSPLYIIDGVPTKGPINTFNQRDIESISVLKDAAAASIYGARAANGVVIITTKSGKSGKTTFNLDSYYGWQEAYRLPKLLNTPQYVEIRNEAIANTNAQRAANGQGPLAISPFTGNADSLPNTDWLDALFRVAPIQSYNLSASGGSERIRFYLAGNYFNQEGIIPNSGFERYSFRSNVNADLSKQVKVGTNLTLTYSKKDVVGSSGDGGGGNGGGIIRYALLRAPAIPLRNANGEYSDLPADQSFFGDGYNPVGLSEKTDNKERRYRLFGNLYAEWEIIKDLKFRSDGGIDFLTGEDKRFNEQWGNFGRINNPNSLSLTDLRTATMNWTNTLSYSRYFGERHYATAVIGTEAIQNQSHFTNASRSNFPDQRPNFRYLSRGLSQIQNSETAYDWALFSLFARATYEYGNRYLLTANLRRDGSSRFGRNQRYGIFPSVSVGWRLSNEAFLSDVAWLSNLKLRAGWGQLGNDQIPDYYPSSLVDETVGYTFGNPQQAVRSYAVVARGDANRKWETSATTNVGLDVSLWKDRLSFTADYFIRRTSDMLVPVPLPLAAGKASAPYVNAGDVENRGLELSLGYQSNDGPFTWSVDANFTTIHNEVLSLGSGEPISGGLSNSQTPPLTRTEPGYPIGSFYLYVADGLFQDQSEIDAHAFQAAGTAPGDIRFRDLNDDGVIDGADRMHIGSPFPDFSYGLTATAGFRGFDLRAFVQGVQGNDLYNYAGRISEDASRPFNSSAEILERWTGPGTSNSMPRVVLVDENNNTRNSTRFLEDGSYLRLKNVTLGYTLPASWLEAAHLSQTRVYFSVQNAFTLTNYPGLDPEMGTNDNDRGQNDLAVGIDWGTYPQPRIYTLGLNLSF</sequence>
<evidence type="ECO:0000259" key="13">
    <source>
        <dbReference type="Pfam" id="PF07715"/>
    </source>
</evidence>
<dbReference type="OrthoDB" id="9768177at2"/>
<evidence type="ECO:0000256" key="9">
    <source>
        <dbReference type="RuleBase" id="RU003357"/>
    </source>
</evidence>
<dbReference type="GO" id="GO:0009279">
    <property type="term" value="C:cell outer membrane"/>
    <property type="evidence" value="ECO:0007669"/>
    <property type="project" value="UniProtKB-SubCell"/>
</dbReference>
<keyword evidence="4 8" id="KW-0812">Transmembrane</keyword>
<evidence type="ECO:0000313" key="14">
    <source>
        <dbReference type="EMBL" id="SDK72840.1"/>
    </source>
</evidence>
<dbReference type="AlphaFoldDB" id="A0A1G9E9L2"/>
<comment type="subcellular location">
    <subcellularLocation>
        <location evidence="1 8">Cell outer membrane</location>
        <topology evidence="1 8">Multi-pass membrane protein</topology>
    </subcellularLocation>
</comment>
<dbReference type="Proteomes" id="UP000198510">
    <property type="component" value="Unassembled WGS sequence"/>
</dbReference>
<keyword evidence="3 8" id="KW-1134">Transmembrane beta strand</keyword>
<evidence type="ECO:0000259" key="12">
    <source>
        <dbReference type="Pfam" id="PF00593"/>
    </source>
</evidence>
<dbReference type="Gene3D" id="2.170.130.10">
    <property type="entry name" value="TonB-dependent receptor, plug domain"/>
    <property type="match status" value="1"/>
</dbReference>
<evidence type="ECO:0000256" key="6">
    <source>
        <dbReference type="ARBA" id="ARBA00023136"/>
    </source>
</evidence>
<feature type="domain" description="TonB-dependent receptor-like beta-barrel" evidence="12">
    <location>
        <begin position="546"/>
        <end position="1109"/>
    </location>
</feature>
<evidence type="ECO:0000256" key="4">
    <source>
        <dbReference type="ARBA" id="ARBA00022692"/>
    </source>
</evidence>
<dbReference type="SUPFAM" id="SSF49464">
    <property type="entry name" value="Carboxypeptidase regulatory domain-like"/>
    <property type="match status" value="1"/>
</dbReference>
<dbReference type="Gene3D" id="2.40.170.20">
    <property type="entry name" value="TonB-dependent receptor, beta-barrel domain"/>
    <property type="match status" value="1"/>
</dbReference>
<evidence type="ECO:0000313" key="15">
    <source>
        <dbReference type="Proteomes" id="UP000198510"/>
    </source>
</evidence>
<dbReference type="PROSITE" id="PS52016">
    <property type="entry name" value="TONB_DEPENDENT_REC_3"/>
    <property type="match status" value="1"/>
</dbReference>
<evidence type="ECO:0000256" key="1">
    <source>
        <dbReference type="ARBA" id="ARBA00004571"/>
    </source>
</evidence>
<comment type="similarity">
    <text evidence="8 9">Belongs to the TonB-dependent receptor family.</text>
</comment>
<dbReference type="STRING" id="1075417.SAMN05421823_103395"/>
<keyword evidence="6 8" id="KW-0472">Membrane</keyword>
<dbReference type="Pfam" id="PF13715">
    <property type="entry name" value="CarbopepD_reg_2"/>
    <property type="match status" value="1"/>
</dbReference>
<dbReference type="NCBIfam" id="TIGR04057">
    <property type="entry name" value="SusC_RagA_signa"/>
    <property type="match status" value="1"/>
</dbReference>
<keyword evidence="11" id="KW-0732">Signal</keyword>
<feature type="chain" id="PRO_5011770302" evidence="11">
    <location>
        <begin position="22"/>
        <end position="1158"/>
    </location>
</feature>
<dbReference type="InterPro" id="IPR023997">
    <property type="entry name" value="TonB-dep_OMP_SusC/RagA_CS"/>
</dbReference>
<evidence type="ECO:0000256" key="8">
    <source>
        <dbReference type="PROSITE-ProRule" id="PRU01360"/>
    </source>
</evidence>
<keyword evidence="7 8" id="KW-0998">Cell outer membrane</keyword>
<feature type="domain" description="TonB-dependent receptor plug" evidence="13">
    <location>
        <begin position="244"/>
        <end position="350"/>
    </location>
</feature>
<dbReference type="InterPro" id="IPR012910">
    <property type="entry name" value="Plug_dom"/>
</dbReference>
<feature type="region of interest" description="Disordered" evidence="10">
    <location>
        <begin position="114"/>
        <end position="135"/>
    </location>
</feature>
<dbReference type="FunFam" id="2.60.40.1120:FF:000003">
    <property type="entry name" value="Outer membrane protein Omp121"/>
    <property type="match status" value="1"/>
</dbReference>
<evidence type="ECO:0000256" key="11">
    <source>
        <dbReference type="SAM" id="SignalP"/>
    </source>
</evidence>
<name>A0A1G9E9L2_9BACT</name>
<protein>
    <submittedName>
        <fullName evidence="14">TonB-linked outer membrane protein, SusC/RagA family</fullName>
    </submittedName>
</protein>